<keyword evidence="1" id="KW-0732">Signal</keyword>
<sequence>MKKSLFLSMLIALFSPIALGADKVTTVPVHFAKGASNAQLKGTFGGYDSIEYTLSAKAGQRMTVKISGSSNANFNVFAPGSKPGEAEALGSGSVGTDWSGALPASGEYRVQVFQMRASARRGEKVPHTISIAIE</sequence>
<name>A0A024HMT5_PSEKB</name>
<evidence type="ECO:0000313" key="2">
    <source>
        <dbReference type="EMBL" id="CDF85954.1"/>
    </source>
</evidence>
<keyword evidence="3" id="KW-1185">Reference proteome</keyword>
<feature type="signal peptide" evidence="1">
    <location>
        <begin position="1"/>
        <end position="20"/>
    </location>
</feature>
<dbReference type="Proteomes" id="UP000025241">
    <property type="component" value="Chromosome I"/>
</dbReference>
<gene>
    <name evidence="2" type="ORF">PKB_4630</name>
</gene>
<dbReference type="eggNOG" id="ENOG5032YRB">
    <property type="taxonomic scope" value="Bacteria"/>
</dbReference>
<dbReference type="KEGG" id="pkc:PKB_4630"/>
<feature type="chain" id="PRO_5001533488" evidence="1">
    <location>
        <begin position="21"/>
        <end position="134"/>
    </location>
</feature>
<dbReference type="AlphaFoldDB" id="A0A024HMT5"/>
<reference evidence="2 3" key="2">
    <citation type="submission" date="2014-05" db="EMBL/GenBank/DDBJ databases">
        <title>Genome sequence of the 3-chlorobenzoate degrading bacterium Pseudomonas knackmussii B13 shows multiple evidence for horizontal gene transfer.</title>
        <authorList>
            <person name="Miyazaki R."/>
            <person name="Bertelli C."/>
            <person name="Falquet L."/>
            <person name="Robinson-Rechavi M."/>
            <person name="Gharib W."/>
            <person name="Roy S."/>
            <person name="Van der Meer J.R."/>
        </authorList>
    </citation>
    <scope>NUCLEOTIDE SEQUENCE [LARGE SCALE GENOMIC DNA]</scope>
    <source>
        <strain evidence="2 3">B13</strain>
    </source>
</reference>
<dbReference type="Gene3D" id="2.60.120.380">
    <property type="match status" value="1"/>
</dbReference>
<proteinExistence type="predicted"/>
<dbReference type="EMBL" id="HG322950">
    <property type="protein sequence ID" value="CDF85954.1"/>
    <property type="molecule type" value="Genomic_DNA"/>
</dbReference>
<dbReference type="HOGENOM" id="CLU_129252_1_0_6"/>
<dbReference type="OrthoDB" id="964913at2"/>
<dbReference type="STRING" id="1301098.PKB_4630"/>
<evidence type="ECO:0000256" key="1">
    <source>
        <dbReference type="SAM" id="SignalP"/>
    </source>
</evidence>
<evidence type="ECO:0000313" key="3">
    <source>
        <dbReference type="Proteomes" id="UP000025241"/>
    </source>
</evidence>
<organism evidence="2 3">
    <name type="scientific">Pseudomonas knackmussii (strain DSM 6978 / CCUG 54928 / LMG 23759 / B13)</name>
    <dbReference type="NCBI Taxonomy" id="1301098"/>
    <lineage>
        <taxon>Bacteria</taxon>
        <taxon>Pseudomonadati</taxon>
        <taxon>Pseudomonadota</taxon>
        <taxon>Gammaproteobacteria</taxon>
        <taxon>Pseudomonadales</taxon>
        <taxon>Pseudomonadaceae</taxon>
        <taxon>Pseudomonas</taxon>
    </lineage>
</organism>
<accession>A0A024HMT5</accession>
<protein>
    <submittedName>
        <fullName evidence="2">Conserved hypothetical secreted protein</fullName>
    </submittedName>
</protein>
<dbReference type="PATRIC" id="fig|1301098.3.peg.4619"/>
<dbReference type="RefSeq" id="WP_043254767.1">
    <property type="nucleotide sequence ID" value="NZ_HG322950.1"/>
</dbReference>
<reference evidence="2 3" key="1">
    <citation type="submission" date="2013-03" db="EMBL/GenBank/DDBJ databases">
        <authorList>
            <person name="Linke B."/>
        </authorList>
    </citation>
    <scope>NUCLEOTIDE SEQUENCE [LARGE SCALE GENOMIC DNA]</scope>
    <source>
        <strain evidence="2 3">B13</strain>
    </source>
</reference>